<feature type="compositionally biased region" description="Polar residues" evidence="1">
    <location>
        <begin position="171"/>
        <end position="180"/>
    </location>
</feature>
<protein>
    <submittedName>
        <fullName evidence="4">Uncharacterized protein</fullName>
    </submittedName>
</protein>
<keyword evidence="2" id="KW-1133">Transmembrane helix</keyword>
<evidence type="ECO:0000256" key="2">
    <source>
        <dbReference type="SAM" id="Phobius"/>
    </source>
</evidence>
<feature type="signal peptide" evidence="3">
    <location>
        <begin position="1"/>
        <end position="29"/>
    </location>
</feature>
<evidence type="ECO:0000313" key="5">
    <source>
        <dbReference type="Proteomes" id="UP000275078"/>
    </source>
</evidence>
<accession>A0A3N4IUA7</accession>
<sequence>MKSPSCSPWSSSITIFFVIFTTLLPQIACASLRTHRRDSNEFFTTPNASSIIFFGEPTLIAWRNDGFIPLGLRGLPVLVELVSGGGLPIYEVSRHRQGDLNDISWTPPNSPELNRNTVYDAILRYIVGGGDDGNNFSEKRQWVGESEKFKFTDKLNEEKAKSEIQADRNGAGSNTIGPQASTTSTGGTTTVTVYPPEEPEEVDTHWIATAAVGGSLGGICLILAAILVFVLVRLLPKASTSQGSRKRDNSAELEGNHVPQMEYRR</sequence>
<keyword evidence="2" id="KW-0472">Membrane</keyword>
<organism evidence="4 5">
    <name type="scientific">Ascobolus immersus RN42</name>
    <dbReference type="NCBI Taxonomy" id="1160509"/>
    <lineage>
        <taxon>Eukaryota</taxon>
        <taxon>Fungi</taxon>
        <taxon>Dikarya</taxon>
        <taxon>Ascomycota</taxon>
        <taxon>Pezizomycotina</taxon>
        <taxon>Pezizomycetes</taxon>
        <taxon>Pezizales</taxon>
        <taxon>Ascobolaceae</taxon>
        <taxon>Ascobolus</taxon>
    </lineage>
</organism>
<feature type="compositionally biased region" description="Low complexity" evidence="1">
    <location>
        <begin position="181"/>
        <end position="193"/>
    </location>
</feature>
<evidence type="ECO:0000256" key="3">
    <source>
        <dbReference type="SAM" id="SignalP"/>
    </source>
</evidence>
<gene>
    <name evidence="4" type="ORF">BJ508DRAFT_410486</name>
</gene>
<feature type="transmembrane region" description="Helical" evidence="2">
    <location>
        <begin position="206"/>
        <end position="235"/>
    </location>
</feature>
<dbReference type="Proteomes" id="UP000275078">
    <property type="component" value="Unassembled WGS sequence"/>
</dbReference>
<name>A0A3N4IUA7_ASCIM</name>
<feature type="region of interest" description="Disordered" evidence="1">
    <location>
        <begin position="160"/>
        <end position="195"/>
    </location>
</feature>
<evidence type="ECO:0000256" key="1">
    <source>
        <dbReference type="SAM" id="MobiDB-lite"/>
    </source>
</evidence>
<dbReference type="AlphaFoldDB" id="A0A3N4IUA7"/>
<keyword evidence="5" id="KW-1185">Reference proteome</keyword>
<reference evidence="4 5" key="1">
    <citation type="journal article" date="2018" name="Nat. Ecol. Evol.">
        <title>Pezizomycetes genomes reveal the molecular basis of ectomycorrhizal truffle lifestyle.</title>
        <authorList>
            <person name="Murat C."/>
            <person name="Payen T."/>
            <person name="Noel B."/>
            <person name="Kuo A."/>
            <person name="Morin E."/>
            <person name="Chen J."/>
            <person name="Kohler A."/>
            <person name="Krizsan K."/>
            <person name="Balestrini R."/>
            <person name="Da Silva C."/>
            <person name="Montanini B."/>
            <person name="Hainaut M."/>
            <person name="Levati E."/>
            <person name="Barry K.W."/>
            <person name="Belfiori B."/>
            <person name="Cichocki N."/>
            <person name="Clum A."/>
            <person name="Dockter R.B."/>
            <person name="Fauchery L."/>
            <person name="Guy J."/>
            <person name="Iotti M."/>
            <person name="Le Tacon F."/>
            <person name="Lindquist E.A."/>
            <person name="Lipzen A."/>
            <person name="Malagnac F."/>
            <person name="Mello A."/>
            <person name="Molinier V."/>
            <person name="Miyauchi S."/>
            <person name="Poulain J."/>
            <person name="Riccioni C."/>
            <person name="Rubini A."/>
            <person name="Sitrit Y."/>
            <person name="Splivallo R."/>
            <person name="Traeger S."/>
            <person name="Wang M."/>
            <person name="Zifcakova L."/>
            <person name="Wipf D."/>
            <person name="Zambonelli A."/>
            <person name="Paolocci F."/>
            <person name="Nowrousian M."/>
            <person name="Ottonello S."/>
            <person name="Baldrian P."/>
            <person name="Spatafora J.W."/>
            <person name="Henrissat B."/>
            <person name="Nagy L.G."/>
            <person name="Aury J.M."/>
            <person name="Wincker P."/>
            <person name="Grigoriev I.V."/>
            <person name="Bonfante P."/>
            <person name="Martin F.M."/>
        </authorList>
    </citation>
    <scope>NUCLEOTIDE SEQUENCE [LARGE SCALE GENOMIC DNA]</scope>
    <source>
        <strain evidence="4 5">RN42</strain>
    </source>
</reference>
<keyword evidence="3" id="KW-0732">Signal</keyword>
<dbReference type="EMBL" id="ML119646">
    <property type="protein sequence ID" value="RPA87790.1"/>
    <property type="molecule type" value="Genomic_DNA"/>
</dbReference>
<feature type="chain" id="PRO_5017941556" evidence="3">
    <location>
        <begin position="30"/>
        <end position="265"/>
    </location>
</feature>
<evidence type="ECO:0000313" key="4">
    <source>
        <dbReference type="EMBL" id="RPA87790.1"/>
    </source>
</evidence>
<feature type="region of interest" description="Disordered" evidence="1">
    <location>
        <begin position="240"/>
        <end position="265"/>
    </location>
</feature>
<keyword evidence="2" id="KW-0812">Transmembrane</keyword>
<proteinExistence type="predicted"/>